<gene>
    <name evidence="1" type="ORF">K3G42_001761</name>
</gene>
<reference evidence="1" key="1">
    <citation type="submission" date="2021-08" db="EMBL/GenBank/DDBJ databases">
        <title>The first chromosome-level gecko genome reveals the dynamic sex chromosomes of Neotropical dwarf geckos (Sphaerodactylidae: Sphaerodactylus).</title>
        <authorList>
            <person name="Pinto B.J."/>
            <person name="Keating S.E."/>
            <person name="Gamble T."/>
        </authorList>
    </citation>
    <scope>NUCLEOTIDE SEQUENCE</scope>
    <source>
        <strain evidence="1">TG3544</strain>
    </source>
</reference>
<comment type="caution">
    <text evidence="1">The sequence shown here is derived from an EMBL/GenBank/DDBJ whole genome shotgun (WGS) entry which is preliminary data.</text>
</comment>
<accession>A0ACB8FTF6</accession>
<protein>
    <submittedName>
        <fullName evidence="1">Uncharacterized protein</fullName>
    </submittedName>
</protein>
<organism evidence="1 2">
    <name type="scientific">Sphaerodactylus townsendi</name>
    <dbReference type="NCBI Taxonomy" id="933632"/>
    <lineage>
        <taxon>Eukaryota</taxon>
        <taxon>Metazoa</taxon>
        <taxon>Chordata</taxon>
        <taxon>Craniata</taxon>
        <taxon>Vertebrata</taxon>
        <taxon>Euteleostomi</taxon>
        <taxon>Lepidosauria</taxon>
        <taxon>Squamata</taxon>
        <taxon>Bifurcata</taxon>
        <taxon>Gekkota</taxon>
        <taxon>Sphaerodactylidae</taxon>
        <taxon>Sphaerodactylus</taxon>
    </lineage>
</organism>
<name>A0ACB8FTF6_9SAUR</name>
<evidence type="ECO:0000313" key="2">
    <source>
        <dbReference type="Proteomes" id="UP000827872"/>
    </source>
</evidence>
<evidence type="ECO:0000313" key="1">
    <source>
        <dbReference type="EMBL" id="KAH8010316.1"/>
    </source>
</evidence>
<dbReference type="EMBL" id="CM037624">
    <property type="protein sequence ID" value="KAH8010316.1"/>
    <property type="molecule type" value="Genomic_DNA"/>
</dbReference>
<sequence>MPKAAAARAGLLEPWKIALIVLAGLALLAIVVGLLVYFLAFDQKKFFYNATFRINNVPYQPSLKKQTSEEFRQLSMSIETLIHQAFEDHTLKKKMIQSSVVRLSPDEGAVLADAVLVFKFTASDSREALQDSVYSALLRRLRAPVGSLSIDLASYRLSGVAEVFPLLRCSLPLHPALPCGQD</sequence>
<proteinExistence type="predicted"/>
<dbReference type="Proteomes" id="UP000827872">
    <property type="component" value="Linkage Group LG11"/>
</dbReference>
<keyword evidence="2" id="KW-1185">Reference proteome</keyword>